<dbReference type="EnsemblMetazoa" id="CapteT110968">
    <property type="protein sequence ID" value="CapteP110968"/>
    <property type="gene ID" value="CapteG110968"/>
</dbReference>
<reference evidence="11" key="1">
    <citation type="submission" date="2012-12" db="EMBL/GenBank/DDBJ databases">
        <authorList>
            <person name="Hellsten U."/>
            <person name="Grimwood J."/>
            <person name="Chapman J.A."/>
            <person name="Shapiro H."/>
            <person name="Aerts A."/>
            <person name="Otillar R.P."/>
            <person name="Terry A.Y."/>
            <person name="Boore J.L."/>
            <person name="Simakov O."/>
            <person name="Marletaz F."/>
            <person name="Cho S.-J."/>
            <person name="Edsinger-Gonzales E."/>
            <person name="Havlak P."/>
            <person name="Kuo D.-H."/>
            <person name="Larsson T."/>
            <person name="Lv J."/>
            <person name="Arendt D."/>
            <person name="Savage R."/>
            <person name="Osoegawa K."/>
            <person name="de Jong P."/>
            <person name="Lindberg D.R."/>
            <person name="Seaver E.C."/>
            <person name="Weisblat D.A."/>
            <person name="Putnam N.H."/>
            <person name="Grigoriev I.V."/>
            <person name="Rokhsar D.S."/>
        </authorList>
    </citation>
    <scope>NUCLEOTIDE SEQUENCE</scope>
    <source>
        <strain evidence="11">I ESC-2004</strain>
    </source>
</reference>
<keyword evidence="11" id="KW-1185">Reference proteome</keyword>
<evidence type="ECO:0000256" key="3">
    <source>
        <dbReference type="ARBA" id="ARBA00022475"/>
    </source>
</evidence>
<keyword evidence="2" id="KW-0813">Transport</keyword>
<feature type="transmembrane region" description="Helical" evidence="7">
    <location>
        <begin position="42"/>
        <end position="65"/>
    </location>
</feature>
<evidence type="ECO:0000256" key="6">
    <source>
        <dbReference type="ARBA" id="ARBA00023136"/>
    </source>
</evidence>
<protein>
    <recommendedName>
        <fullName evidence="8">Major facilitator superfamily (MFS) profile domain-containing protein</fullName>
    </recommendedName>
</protein>
<dbReference type="EMBL" id="KB297349">
    <property type="protein sequence ID" value="ELU10607.1"/>
    <property type="molecule type" value="Genomic_DNA"/>
</dbReference>
<feature type="transmembrane region" description="Helical" evidence="7">
    <location>
        <begin position="161"/>
        <end position="183"/>
    </location>
</feature>
<evidence type="ECO:0000256" key="2">
    <source>
        <dbReference type="ARBA" id="ARBA00022448"/>
    </source>
</evidence>
<feature type="transmembrane region" description="Helical" evidence="7">
    <location>
        <begin position="211"/>
        <end position="232"/>
    </location>
</feature>
<feature type="transmembrane region" description="Helical" evidence="7">
    <location>
        <begin position="244"/>
        <end position="265"/>
    </location>
</feature>
<evidence type="ECO:0000256" key="5">
    <source>
        <dbReference type="ARBA" id="ARBA00022989"/>
    </source>
</evidence>
<dbReference type="STRING" id="283909.R7UWG2"/>
<dbReference type="SUPFAM" id="SSF103473">
    <property type="entry name" value="MFS general substrate transporter"/>
    <property type="match status" value="1"/>
</dbReference>
<evidence type="ECO:0000256" key="7">
    <source>
        <dbReference type="SAM" id="Phobius"/>
    </source>
</evidence>
<feature type="transmembrane region" description="Helical" evidence="7">
    <location>
        <begin position="102"/>
        <end position="122"/>
    </location>
</feature>
<dbReference type="Gene3D" id="1.20.1250.20">
    <property type="entry name" value="MFS general substrate transporter like domains"/>
    <property type="match status" value="1"/>
</dbReference>
<keyword evidence="3" id="KW-1003">Cell membrane</keyword>
<feature type="transmembrane region" description="Helical" evidence="7">
    <location>
        <begin position="12"/>
        <end position="36"/>
    </location>
</feature>
<evidence type="ECO:0000256" key="1">
    <source>
        <dbReference type="ARBA" id="ARBA00004651"/>
    </source>
</evidence>
<dbReference type="EMBL" id="AMQN01020550">
    <property type="status" value="NOT_ANNOTATED_CDS"/>
    <property type="molecule type" value="Genomic_DNA"/>
</dbReference>
<dbReference type="HOGENOM" id="CLU_001265_10_0_1"/>
<dbReference type="PANTHER" id="PTHR23517:SF2">
    <property type="entry name" value="MULTIDRUG RESISTANCE PROTEIN MDTH"/>
    <property type="match status" value="1"/>
</dbReference>
<evidence type="ECO:0000259" key="8">
    <source>
        <dbReference type="PROSITE" id="PS50850"/>
    </source>
</evidence>
<dbReference type="InterPro" id="IPR020846">
    <property type="entry name" value="MFS_dom"/>
</dbReference>
<feature type="transmembrane region" description="Helical" evidence="7">
    <location>
        <begin position="77"/>
        <end position="96"/>
    </location>
</feature>
<evidence type="ECO:0000256" key="4">
    <source>
        <dbReference type="ARBA" id="ARBA00022692"/>
    </source>
</evidence>
<evidence type="ECO:0000313" key="9">
    <source>
        <dbReference type="EMBL" id="ELU10607.1"/>
    </source>
</evidence>
<dbReference type="InterPro" id="IPR050171">
    <property type="entry name" value="MFS_Transporters"/>
</dbReference>
<accession>R7UWG2</accession>
<dbReference type="GO" id="GO:0022857">
    <property type="term" value="F:transmembrane transporter activity"/>
    <property type="evidence" value="ECO:0007669"/>
    <property type="project" value="InterPro"/>
</dbReference>
<dbReference type="AlphaFoldDB" id="R7UWG2"/>
<dbReference type="InterPro" id="IPR011701">
    <property type="entry name" value="MFS"/>
</dbReference>
<keyword evidence="6 7" id="KW-0472">Membrane</keyword>
<dbReference type="PANTHER" id="PTHR23517">
    <property type="entry name" value="RESISTANCE PROTEIN MDTM, PUTATIVE-RELATED-RELATED"/>
    <property type="match status" value="1"/>
</dbReference>
<feature type="transmembrane region" description="Helical" evidence="7">
    <location>
        <begin position="298"/>
        <end position="315"/>
    </location>
</feature>
<feature type="transmembrane region" description="Helical" evidence="7">
    <location>
        <begin position="272"/>
        <end position="292"/>
    </location>
</feature>
<reference evidence="10" key="3">
    <citation type="submission" date="2015-06" db="UniProtKB">
        <authorList>
            <consortium name="EnsemblMetazoa"/>
        </authorList>
    </citation>
    <scope>IDENTIFICATION</scope>
</reference>
<feature type="non-terminal residue" evidence="9">
    <location>
        <position position="338"/>
    </location>
</feature>
<sequence length="338" mass="36654">YPMSFVELKAAVSLTMVFVFRMLGLFMVLPVLALFAEDLQGASPSLIGVAIGAYGFSQALLQIPFGWLSDRWGRKPVILLGLFIFLLGSLLAAEATTIEGIIAGRILQGCGAIAGAVTALMADLTRDQHRTKAMAMIGMGIGVAFAVAMVLGPMVSHAWGLSGLFISNALMAVAAMLVIIFLVPTPVVRRRDLNCSVDRSGVRQVFTNMELLRHIIGIFSLHFVLMALFVFIPELLSKDFDRSAHGGIYLVVMGLSFVMMIPLIIFSERQRLLKQCYCFSIVMLFIAFALFYQGVLSSAMLLAGLFVFFFGFNFLEATLPSLVSKLAPAGTRGTVMGV</sequence>
<reference evidence="9 11" key="2">
    <citation type="journal article" date="2013" name="Nature">
        <title>Insights into bilaterian evolution from three spiralian genomes.</title>
        <authorList>
            <person name="Simakov O."/>
            <person name="Marletaz F."/>
            <person name="Cho S.J."/>
            <person name="Edsinger-Gonzales E."/>
            <person name="Havlak P."/>
            <person name="Hellsten U."/>
            <person name="Kuo D.H."/>
            <person name="Larsson T."/>
            <person name="Lv J."/>
            <person name="Arendt D."/>
            <person name="Savage R."/>
            <person name="Osoegawa K."/>
            <person name="de Jong P."/>
            <person name="Grimwood J."/>
            <person name="Chapman J.A."/>
            <person name="Shapiro H."/>
            <person name="Aerts A."/>
            <person name="Otillar R.P."/>
            <person name="Terry A.Y."/>
            <person name="Boore J.L."/>
            <person name="Grigoriev I.V."/>
            <person name="Lindberg D.R."/>
            <person name="Seaver E.C."/>
            <person name="Weisblat D.A."/>
            <person name="Putnam N.H."/>
            <person name="Rokhsar D.S."/>
        </authorList>
    </citation>
    <scope>NUCLEOTIDE SEQUENCE</scope>
    <source>
        <strain evidence="9 11">I ESC-2004</strain>
    </source>
</reference>
<dbReference type="Pfam" id="PF07690">
    <property type="entry name" value="MFS_1"/>
    <property type="match status" value="1"/>
</dbReference>
<organism evidence="9">
    <name type="scientific">Capitella teleta</name>
    <name type="common">Polychaete worm</name>
    <dbReference type="NCBI Taxonomy" id="283909"/>
    <lineage>
        <taxon>Eukaryota</taxon>
        <taxon>Metazoa</taxon>
        <taxon>Spiralia</taxon>
        <taxon>Lophotrochozoa</taxon>
        <taxon>Annelida</taxon>
        <taxon>Polychaeta</taxon>
        <taxon>Sedentaria</taxon>
        <taxon>Scolecida</taxon>
        <taxon>Capitellidae</taxon>
        <taxon>Capitella</taxon>
    </lineage>
</organism>
<evidence type="ECO:0000313" key="11">
    <source>
        <dbReference type="Proteomes" id="UP000014760"/>
    </source>
</evidence>
<gene>
    <name evidence="9" type="ORF">CAPTEDRAFT_110968</name>
</gene>
<dbReference type="OMA" id="RTSMILA"/>
<feature type="non-terminal residue" evidence="9">
    <location>
        <position position="1"/>
    </location>
</feature>
<keyword evidence="4 7" id="KW-0812">Transmembrane</keyword>
<keyword evidence="5 7" id="KW-1133">Transmembrane helix</keyword>
<dbReference type="PROSITE" id="PS50850">
    <property type="entry name" value="MFS"/>
    <property type="match status" value="1"/>
</dbReference>
<proteinExistence type="predicted"/>
<feature type="transmembrane region" description="Helical" evidence="7">
    <location>
        <begin position="134"/>
        <end position="155"/>
    </location>
</feature>
<evidence type="ECO:0000313" key="10">
    <source>
        <dbReference type="EnsemblMetazoa" id="CapteP110968"/>
    </source>
</evidence>
<dbReference type="InterPro" id="IPR036259">
    <property type="entry name" value="MFS_trans_sf"/>
</dbReference>
<dbReference type="GO" id="GO:0005886">
    <property type="term" value="C:plasma membrane"/>
    <property type="evidence" value="ECO:0007669"/>
    <property type="project" value="UniProtKB-SubCell"/>
</dbReference>
<dbReference type="OrthoDB" id="440553at2759"/>
<comment type="subcellular location">
    <subcellularLocation>
        <location evidence="1">Cell membrane</location>
        <topology evidence="1">Multi-pass membrane protein</topology>
    </subcellularLocation>
</comment>
<dbReference type="Proteomes" id="UP000014760">
    <property type="component" value="Unassembled WGS sequence"/>
</dbReference>
<feature type="domain" description="Major facilitator superfamily (MFS) profile" evidence="8">
    <location>
        <begin position="10"/>
        <end position="338"/>
    </location>
</feature>
<name>R7UWG2_CAPTE</name>